<reference evidence="5" key="1">
    <citation type="submission" date="2019-08" db="EMBL/GenBank/DDBJ databases">
        <authorList>
            <person name="Kucharzyk K."/>
            <person name="Murdoch R.W."/>
            <person name="Higgins S."/>
            <person name="Loffler F."/>
        </authorList>
    </citation>
    <scope>NUCLEOTIDE SEQUENCE</scope>
</reference>
<organism evidence="5">
    <name type="scientific">bioreactor metagenome</name>
    <dbReference type="NCBI Taxonomy" id="1076179"/>
    <lineage>
        <taxon>unclassified sequences</taxon>
        <taxon>metagenomes</taxon>
        <taxon>ecological metagenomes</taxon>
    </lineage>
</organism>
<dbReference type="Gene3D" id="1.10.357.10">
    <property type="entry name" value="Tetracycline Repressor, domain 2"/>
    <property type="match status" value="1"/>
</dbReference>
<evidence type="ECO:0000256" key="3">
    <source>
        <dbReference type="ARBA" id="ARBA00023163"/>
    </source>
</evidence>
<protein>
    <submittedName>
        <fullName evidence="5">Nucleoid occlusion factor SlmA</fullName>
    </submittedName>
</protein>
<comment type="caution">
    <text evidence="5">The sequence shown here is derived from an EMBL/GenBank/DDBJ whole genome shotgun (WGS) entry which is preliminary data.</text>
</comment>
<dbReference type="PANTHER" id="PTHR43479:SF11">
    <property type="entry name" value="ACREF_ENVCD OPERON REPRESSOR-RELATED"/>
    <property type="match status" value="1"/>
</dbReference>
<gene>
    <name evidence="5" type="primary">slmA_18</name>
    <name evidence="5" type="ORF">SDC9_115942</name>
</gene>
<dbReference type="FunFam" id="1.10.10.60:FF:000141">
    <property type="entry name" value="TetR family transcriptional regulator"/>
    <property type="match status" value="1"/>
</dbReference>
<dbReference type="Pfam" id="PF00440">
    <property type="entry name" value="TetR_N"/>
    <property type="match status" value="1"/>
</dbReference>
<dbReference type="PROSITE" id="PS50977">
    <property type="entry name" value="HTH_TETR_2"/>
    <property type="match status" value="1"/>
</dbReference>
<dbReference type="EMBL" id="VSSQ01022594">
    <property type="protein sequence ID" value="MPM69005.1"/>
    <property type="molecule type" value="Genomic_DNA"/>
</dbReference>
<dbReference type="InterPro" id="IPR023772">
    <property type="entry name" value="DNA-bd_HTH_TetR-type_CS"/>
</dbReference>
<keyword evidence="3" id="KW-0804">Transcription</keyword>
<dbReference type="PANTHER" id="PTHR43479">
    <property type="entry name" value="ACREF/ENVCD OPERON REPRESSOR-RELATED"/>
    <property type="match status" value="1"/>
</dbReference>
<dbReference type="InterPro" id="IPR050624">
    <property type="entry name" value="HTH-type_Tx_Regulator"/>
</dbReference>
<dbReference type="PROSITE" id="PS01081">
    <property type="entry name" value="HTH_TETR_1"/>
    <property type="match status" value="1"/>
</dbReference>
<dbReference type="InterPro" id="IPR001647">
    <property type="entry name" value="HTH_TetR"/>
</dbReference>
<keyword evidence="2" id="KW-0238">DNA-binding</keyword>
<dbReference type="InterPro" id="IPR009057">
    <property type="entry name" value="Homeodomain-like_sf"/>
</dbReference>
<feature type="domain" description="HTH tetR-type" evidence="4">
    <location>
        <begin position="8"/>
        <end position="68"/>
    </location>
</feature>
<accession>A0A645BUT2</accession>
<evidence type="ECO:0000256" key="2">
    <source>
        <dbReference type="ARBA" id="ARBA00023125"/>
    </source>
</evidence>
<dbReference type="AlphaFoldDB" id="A0A645BUT2"/>
<dbReference type="GO" id="GO:0003677">
    <property type="term" value="F:DNA binding"/>
    <property type="evidence" value="ECO:0007669"/>
    <property type="project" value="UniProtKB-KW"/>
</dbReference>
<sequence>MRVIKNADERKSEILHIANQLFNEKGYENTSISDILKEIGIAKGTLYYYFKSKEEIMNEIITQITENIFQQANLIAQDTSLTVPQKIINIILSLNIEDKDSGKEIIKHVNNPENILMHQKQIDSIVKGITPIFTKVINEGIEKGMFNTPFPKESTEMILIYALNVFDNDKITSMEEFCEKMSAFIYNLERIFNAKSGSFDFLAQLFN</sequence>
<evidence type="ECO:0000259" key="4">
    <source>
        <dbReference type="PROSITE" id="PS50977"/>
    </source>
</evidence>
<name>A0A645BUT2_9ZZZZ</name>
<evidence type="ECO:0000256" key="1">
    <source>
        <dbReference type="ARBA" id="ARBA00023015"/>
    </source>
</evidence>
<dbReference type="PRINTS" id="PR00455">
    <property type="entry name" value="HTHTETR"/>
</dbReference>
<dbReference type="InterPro" id="IPR049149">
    <property type="entry name" value="TetR/AcrR_C"/>
</dbReference>
<evidence type="ECO:0000313" key="5">
    <source>
        <dbReference type="EMBL" id="MPM69005.1"/>
    </source>
</evidence>
<keyword evidence="1" id="KW-0805">Transcription regulation</keyword>
<dbReference type="SUPFAM" id="SSF46689">
    <property type="entry name" value="Homeodomain-like"/>
    <property type="match status" value="1"/>
</dbReference>
<proteinExistence type="predicted"/>
<dbReference type="Pfam" id="PF21303">
    <property type="entry name" value="TetR_C_39"/>
    <property type="match status" value="1"/>
</dbReference>